<dbReference type="PROSITE" id="PS50812">
    <property type="entry name" value="PWWP"/>
    <property type="match status" value="1"/>
</dbReference>
<dbReference type="EMBL" id="AUSU01004879">
    <property type="protein sequence ID" value="EPS64360.1"/>
    <property type="molecule type" value="Genomic_DNA"/>
</dbReference>
<accession>S8CBX6</accession>
<dbReference type="SUPFAM" id="SSF63748">
    <property type="entry name" value="Tudor/PWWP/MBT"/>
    <property type="match status" value="1"/>
</dbReference>
<dbReference type="AlphaFoldDB" id="S8CBX6"/>
<organism evidence="3 4">
    <name type="scientific">Genlisea aurea</name>
    <dbReference type="NCBI Taxonomy" id="192259"/>
    <lineage>
        <taxon>Eukaryota</taxon>
        <taxon>Viridiplantae</taxon>
        <taxon>Streptophyta</taxon>
        <taxon>Embryophyta</taxon>
        <taxon>Tracheophyta</taxon>
        <taxon>Spermatophyta</taxon>
        <taxon>Magnoliopsida</taxon>
        <taxon>eudicotyledons</taxon>
        <taxon>Gunneridae</taxon>
        <taxon>Pentapetalae</taxon>
        <taxon>asterids</taxon>
        <taxon>lamiids</taxon>
        <taxon>Lamiales</taxon>
        <taxon>Lentibulariaceae</taxon>
        <taxon>Genlisea</taxon>
    </lineage>
</organism>
<dbReference type="InterPro" id="IPR000313">
    <property type="entry name" value="PWWP_dom"/>
</dbReference>
<gene>
    <name evidence="3" type="ORF">M569_10421</name>
</gene>
<comment type="caution">
    <text evidence="3">The sequence shown here is derived from an EMBL/GenBank/DDBJ whole genome shotgun (WGS) entry which is preliminary data.</text>
</comment>
<evidence type="ECO:0000259" key="2">
    <source>
        <dbReference type="PROSITE" id="PS50812"/>
    </source>
</evidence>
<feature type="transmembrane region" description="Helical" evidence="1">
    <location>
        <begin position="46"/>
        <end position="67"/>
    </location>
</feature>
<dbReference type="Pfam" id="PF00855">
    <property type="entry name" value="PWWP"/>
    <property type="match status" value="1"/>
</dbReference>
<dbReference type="Gene3D" id="2.30.30.140">
    <property type="match status" value="1"/>
</dbReference>
<evidence type="ECO:0000313" key="4">
    <source>
        <dbReference type="Proteomes" id="UP000015453"/>
    </source>
</evidence>
<dbReference type="Proteomes" id="UP000015453">
    <property type="component" value="Unassembled WGS sequence"/>
</dbReference>
<keyword evidence="4" id="KW-1185">Reference proteome</keyword>
<keyword evidence="1" id="KW-0812">Transmembrane</keyword>
<keyword evidence="1" id="KW-1133">Transmembrane helix</keyword>
<reference evidence="3 4" key="1">
    <citation type="journal article" date="2013" name="BMC Genomics">
        <title>The miniature genome of a carnivorous plant Genlisea aurea contains a low number of genes and short non-coding sequences.</title>
        <authorList>
            <person name="Leushkin E.V."/>
            <person name="Sutormin R.A."/>
            <person name="Nabieva E.R."/>
            <person name="Penin A.A."/>
            <person name="Kondrashov A.S."/>
            <person name="Logacheva M.D."/>
        </authorList>
    </citation>
    <scope>NUCLEOTIDE SEQUENCE [LARGE SCALE GENOMIC DNA]</scope>
</reference>
<sequence>MIIKKNMKRVMPIVKRCRVGDSAGGGGDDDDESSAKRKKRKLGNGYFPLHLLGEAAAGIISISGYGIHRIMSNSAAGNAADGGGSCRADIDSMRSKPTAKDEISRPPLVRTSRGRVQFENCPETTTDSPDKSYGAHDFFEGDIVWATSGNHSPAWPAIVLNQQMQIPQKVLNCRVPGALCVMFFGYSGNGTQRDYAWIKRGMIFPFIDYVDRFQGQTELNDSKPSELRSAIEEAFLAENGFSEMLMVEINAAAGRSDYLCSISRGVFEDSDSAQDQQGNSADRLSFFPRFLKDVHMKKESKSCEACGVSIAPNFQRKTNSFAASANRLCSSCARV</sequence>
<keyword evidence="1" id="KW-0472">Membrane</keyword>
<feature type="domain" description="PWWP" evidence="2">
    <location>
        <begin position="140"/>
        <end position="209"/>
    </location>
</feature>
<dbReference type="CDD" id="cd20143">
    <property type="entry name" value="PWWP_AtATX3-like"/>
    <property type="match status" value="1"/>
</dbReference>
<evidence type="ECO:0000256" key="1">
    <source>
        <dbReference type="SAM" id="Phobius"/>
    </source>
</evidence>
<feature type="non-terminal residue" evidence="3">
    <location>
        <position position="335"/>
    </location>
</feature>
<name>S8CBX6_9LAMI</name>
<evidence type="ECO:0000313" key="3">
    <source>
        <dbReference type="EMBL" id="EPS64360.1"/>
    </source>
</evidence>
<protein>
    <recommendedName>
        <fullName evidence="2">PWWP domain-containing protein</fullName>
    </recommendedName>
</protein>
<dbReference type="OrthoDB" id="1611900at2759"/>
<proteinExistence type="predicted"/>